<evidence type="ECO:0000313" key="3">
    <source>
        <dbReference type="Proteomes" id="UP000746747"/>
    </source>
</evidence>
<evidence type="ECO:0000256" key="1">
    <source>
        <dbReference type="SAM" id="SignalP"/>
    </source>
</evidence>
<sequence>MFSITIIAFLGTVLLLAVTSYASKDNEFSFISETSDFHNWTRISRELKDEKGSKPTIKTTCTPMKNCTVDSDCHDGKCMGIAVGTCNCGACLQFTPCKTDADCGGLKGACNNQKYCDCDKGFQCAGLKGIFDALLRICNRKECIPNTLSCFGLPCNSGMCSCTGQL</sequence>
<dbReference type="OrthoDB" id="5816387at2759"/>
<gene>
    <name evidence="2" type="ORF">CJOHNSTONI_LOCUS4715</name>
</gene>
<dbReference type="AlphaFoldDB" id="A0A8J2Q717"/>
<keyword evidence="3" id="KW-1185">Reference proteome</keyword>
<protein>
    <recommendedName>
        <fullName evidence="4">Chondroitin proteoglycan 3</fullName>
    </recommendedName>
</protein>
<organism evidence="2 3">
    <name type="scientific">Cercopithifilaria johnstoni</name>
    <dbReference type="NCBI Taxonomy" id="2874296"/>
    <lineage>
        <taxon>Eukaryota</taxon>
        <taxon>Metazoa</taxon>
        <taxon>Ecdysozoa</taxon>
        <taxon>Nematoda</taxon>
        <taxon>Chromadorea</taxon>
        <taxon>Rhabditida</taxon>
        <taxon>Spirurina</taxon>
        <taxon>Spiruromorpha</taxon>
        <taxon>Filarioidea</taxon>
        <taxon>Onchocercidae</taxon>
        <taxon>Cercopithifilaria</taxon>
    </lineage>
</organism>
<dbReference type="EMBL" id="CAKAEH010001315">
    <property type="protein sequence ID" value="CAG9534590.1"/>
    <property type="molecule type" value="Genomic_DNA"/>
</dbReference>
<keyword evidence="1" id="KW-0732">Signal</keyword>
<feature type="signal peptide" evidence="1">
    <location>
        <begin position="1"/>
        <end position="22"/>
    </location>
</feature>
<accession>A0A8J2Q717</accession>
<feature type="chain" id="PRO_5035214283" description="Chondroitin proteoglycan 3" evidence="1">
    <location>
        <begin position="23"/>
        <end position="166"/>
    </location>
</feature>
<reference evidence="2" key="1">
    <citation type="submission" date="2021-09" db="EMBL/GenBank/DDBJ databases">
        <authorList>
            <consortium name="Pathogen Informatics"/>
        </authorList>
    </citation>
    <scope>NUCLEOTIDE SEQUENCE</scope>
</reference>
<dbReference type="InterPro" id="IPR039260">
    <property type="entry name" value="Cpg-3"/>
</dbReference>
<name>A0A8J2Q717_9BILA</name>
<evidence type="ECO:0000313" key="2">
    <source>
        <dbReference type="EMBL" id="CAG9534590.1"/>
    </source>
</evidence>
<dbReference type="Proteomes" id="UP000746747">
    <property type="component" value="Unassembled WGS sequence"/>
</dbReference>
<dbReference type="PANTHER" id="PTHR37973">
    <property type="entry name" value="CHONDROITIN PROTEOGLYCAN 3"/>
    <property type="match status" value="1"/>
</dbReference>
<comment type="caution">
    <text evidence="2">The sequence shown here is derived from an EMBL/GenBank/DDBJ whole genome shotgun (WGS) entry which is preliminary data.</text>
</comment>
<proteinExistence type="predicted"/>
<dbReference type="PANTHER" id="PTHR37973:SF1">
    <property type="entry name" value="DICKKOPF_N DOMAIN-CONTAINING PROTEIN"/>
    <property type="match status" value="1"/>
</dbReference>
<evidence type="ECO:0008006" key="4">
    <source>
        <dbReference type="Google" id="ProtNLM"/>
    </source>
</evidence>